<protein>
    <recommendedName>
        <fullName evidence="2">BHLH domain-containing protein</fullName>
    </recommendedName>
</protein>
<dbReference type="InterPro" id="IPR036638">
    <property type="entry name" value="HLH_DNA-bd_sf"/>
</dbReference>
<dbReference type="Proteomes" id="UP001610446">
    <property type="component" value="Unassembled WGS sequence"/>
</dbReference>
<accession>A0ABR4IKM3</accession>
<feature type="domain" description="BHLH" evidence="2">
    <location>
        <begin position="204"/>
        <end position="278"/>
    </location>
</feature>
<dbReference type="Gene3D" id="4.10.280.10">
    <property type="entry name" value="Helix-loop-helix DNA-binding domain"/>
    <property type="match status" value="1"/>
</dbReference>
<gene>
    <name evidence="3" type="ORF">BJY01DRAFT_228596</name>
</gene>
<dbReference type="InterPro" id="IPR011598">
    <property type="entry name" value="bHLH_dom"/>
</dbReference>
<name>A0ABR4IKM3_9EURO</name>
<proteinExistence type="predicted"/>
<feature type="compositionally biased region" description="Polar residues" evidence="1">
    <location>
        <begin position="246"/>
        <end position="263"/>
    </location>
</feature>
<dbReference type="PROSITE" id="PS50888">
    <property type="entry name" value="BHLH"/>
    <property type="match status" value="1"/>
</dbReference>
<comment type="caution">
    <text evidence="3">The sequence shown here is derived from an EMBL/GenBank/DDBJ whole genome shotgun (WGS) entry which is preliminary data.</text>
</comment>
<evidence type="ECO:0000313" key="4">
    <source>
        <dbReference type="Proteomes" id="UP001610446"/>
    </source>
</evidence>
<organism evidence="3 4">
    <name type="scientific">Aspergillus pseudoustus</name>
    <dbReference type="NCBI Taxonomy" id="1810923"/>
    <lineage>
        <taxon>Eukaryota</taxon>
        <taxon>Fungi</taxon>
        <taxon>Dikarya</taxon>
        <taxon>Ascomycota</taxon>
        <taxon>Pezizomycotina</taxon>
        <taxon>Eurotiomycetes</taxon>
        <taxon>Eurotiomycetidae</taxon>
        <taxon>Eurotiales</taxon>
        <taxon>Aspergillaceae</taxon>
        <taxon>Aspergillus</taxon>
        <taxon>Aspergillus subgen. Nidulantes</taxon>
    </lineage>
</organism>
<dbReference type="Pfam" id="PF00010">
    <property type="entry name" value="HLH"/>
    <property type="match status" value="1"/>
</dbReference>
<keyword evidence="4" id="KW-1185">Reference proteome</keyword>
<dbReference type="EMBL" id="JBFXLU010000370">
    <property type="protein sequence ID" value="KAL2828319.1"/>
    <property type="molecule type" value="Genomic_DNA"/>
</dbReference>
<reference evidence="3 4" key="1">
    <citation type="submission" date="2024-07" db="EMBL/GenBank/DDBJ databases">
        <title>Section-level genome sequencing and comparative genomics of Aspergillus sections Usti and Cavernicolus.</title>
        <authorList>
            <consortium name="Lawrence Berkeley National Laboratory"/>
            <person name="Nybo J.L."/>
            <person name="Vesth T.C."/>
            <person name="Theobald S."/>
            <person name="Frisvad J.C."/>
            <person name="Larsen T.O."/>
            <person name="Kjaerboelling I."/>
            <person name="Rothschild-Mancinelli K."/>
            <person name="Lyhne E.K."/>
            <person name="Kogle M.E."/>
            <person name="Barry K."/>
            <person name="Clum A."/>
            <person name="Na H."/>
            <person name="Ledsgaard L."/>
            <person name="Lin J."/>
            <person name="Lipzen A."/>
            <person name="Kuo A."/>
            <person name="Riley R."/>
            <person name="Mondo S."/>
            <person name="Labutti K."/>
            <person name="Haridas S."/>
            <person name="Pangalinan J."/>
            <person name="Salamov A.A."/>
            <person name="Simmons B.A."/>
            <person name="Magnuson J.K."/>
            <person name="Chen J."/>
            <person name="Drula E."/>
            <person name="Henrissat B."/>
            <person name="Wiebenga A."/>
            <person name="Lubbers R.J."/>
            <person name="Gomes A.C."/>
            <person name="Makela M.R."/>
            <person name="Stajich J."/>
            <person name="Grigoriev I.V."/>
            <person name="Mortensen U.H."/>
            <person name="De Vries R.P."/>
            <person name="Baker S.E."/>
            <person name="Andersen M.R."/>
        </authorList>
    </citation>
    <scope>NUCLEOTIDE SEQUENCE [LARGE SCALE GENOMIC DNA]</scope>
    <source>
        <strain evidence="3 4">CBS 123904</strain>
    </source>
</reference>
<evidence type="ECO:0000313" key="3">
    <source>
        <dbReference type="EMBL" id="KAL2828319.1"/>
    </source>
</evidence>
<evidence type="ECO:0000256" key="1">
    <source>
        <dbReference type="SAM" id="MobiDB-lite"/>
    </source>
</evidence>
<sequence length="332" mass="36645">MFQLAPGRSGVMSQAPGAPFTSDLPVKTENSDYPLQDCADYNLLLSRPGVPNGAGVGDILPPTTQGLAAEYPMCDTPVNFLGPGNGMMGYMDLDPLFPNTLSGEITPGDTFQYSLNVPPFIESPPSSEETDPGNIRLRHPTAPPPPSVQLPHHLPQLPIHSQLHPPYVRLPPNSRQRMRFDTDRRHSAPDCSAHEVEQRIKHLNRRVSHNAVEKRYRVNLNSKFKRLDEVVLQGMDPSFDPDNDANSDGLAQQDGDNSRTQPPKAQVIDSALNYIATLQREVKELKRRLGGYEPRGLSLQEHAAEGLSLQNATSPAQNLMNEHTALEDEMTE</sequence>
<feature type="region of interest" description="Disordered" evidence="1">
    <location>
        <begin position="1"/>
        <end position="25"/>
    </location>
</feature>
<dbReference type="SMART" id="SM00353">
    <property type="entry name" value="HLH"/>
    <property type="match status" value="1"/>
</dbReference>
<evidence type="ECO:0000259" key="2">
    <source>
        <dbReference type="PROSITE" id="PS50888"/>
    </source>
</evidence>
<dbReference type="SUPFAM" id="SSF47459">
    <property type="entry name" value="HLH, helix-loop-helix DNA-binding domain"/>
    <property type="match status" value="1"/>
</dbReference>
<feature type="region of interest" description="Disordered" evidence="1">
    <location>
        <begin position="235"/>
        <end position="263"/>
    </location>
</feature>